<feature type="transmembrane region" description="Helical" evidence="1">
    <location>
        <begin position="226"/>
        <end position="243"/>
    </location>
</feature>
<reference evidence="2 3" key="1">
    <citation type="submission" date="2018-08" db="EMBL/GenBank/DDBJ databases">
        <title>A genome reference for cultivated species of the human gut microbiota.</title>
        <authorList>
            <person name="Zou Y."/>
            <person name="Xue W."/>
            <person name="Luo G."/>
        </authorList>
    </citation>
    <scope>NUCLEOTIDE SEQUENCE [LARGE SCALE GENOMIC DNA]</scope>
    <source>
        <strain evidence="2 3">AF18-46</strain>
    </source>
</reference>
<gene>
    <name evidence="2" type="ORF">DWX20_02195</name>
</gene>
<keyword evidence="1" id="KW-1133">Transmembrane helix</keyword>
<dbReference type="InterPro" id="IPR010390">
    <property type="entry name" value="ABC-2_transporter-like"/>
</dbReference>
<name>A0A412PIA7_9FIRM</name>
<evidence type="ECO:0000313" key="3">
    <source>
        <dbReference type="Proteomes" id="UP000284731"/>
    </source>
</evidence>
<keyword evidence="1" id="KW-0472">Membrane</keyword>
<feature type="transmembrane region" description="Helical" evidence="1">
    <location>
        <begin position="189"/>
        <end position="206"/>
    </location>
</feature>
<evidence type="ECO:0000256" key="1">
    <source>
        <dbReference type="SAM" id="Phobius"/>
    </source>
</evidence>
<dbReference type="PANTHER" id="PTHR36833">
    <property type="entry name" value="SLR0610 PROTEIN-RELATED"/>
    <property type="match status" value="1"/>
</dbReference>
<feature type="transmembrane region" description="Helical" evidence="1">
    <location>
        <begin position="140"/>
        <end position="168"/>
    </location>
</feature>
<feature type="transmembrane region" description="Helical" evidence="1">
    <location>
        <begin position="116"/>
        <end position="134"/>
    </location>
</feature>
<evidence type="ECO:0000313" key="2">
    <source>
        <dbReference type="EMBL" id="RGT57882.1"/>
    </source>
</evidence>
<dbReference type="Proteomes" id="UP000284731">
    <property type="component" value="Unassembled WGS sequence"/>
</dbReference>
<dbReference type="Pfam" id="PF06182">
    <property type="entry name" value="ABC2_membrane_6"/>
    <property type="match status" value="1"/>
</dbReference>
<proteinExistence type="predicted"/>
<feature type="transmembrane region" description="Helical" evidence="1">
    <location>
        <begin position="31"/>
        <end position="52"/>
    </location>
</feature>
<protein>
    <recommendedName>
        <fullName evidence="4">ABC transporter permease</fullName>
    </recommendedName>
</protein>
<dbReference type="EMBL" id="QRWX01000001">
    <property type="protein sequence ID" value="RGT57882.1"/>
    <property type="molecule type" value="Genomic_DNA"/>
</dbReference>
<dbReference type="RefSeq" id="WP_118764306.1">
    <property type="nucleotide sequence ID" value="NZ_CABJCF010000001.1"/>
</dbReference>
<accession>A0A412PIA7</accession>
<sequence>MFQYIVSCLRFSWKKATVYKANLASWMLADLGMYLSTIFVYLLLGGTVFLFAGYNNSQMLLYISNSFLINNIYSILFSEAIDTISIDIRNGKMYYSLLKPLPLTVFYIAKNLNLKSLVITPFLIVFNVYCLYLNHLSLHIMNFLLLLVAVYSMGVIFLLIICLDFIGLRSEAINPIMVELLELRDRPDKIFNTFIRSIFIYIIPIYLTSAVPTKIMIENCNLIESIYFFLFPVIGTVLSTVCIKKSIKYYTFGTEEV</sequence>
<dbReference type="PANTHER" id="PTHR36833:SF1">
    <property type="entry name" value="INTEGRAL MEMBRANE TRANSPORT PROTEIN"/>
    <property type="match status" value="1"/>
</dbReference>
<organism evidence="2 3">
    <name type="scientific">Solobacterium moorei</name>
    <dbReference type="NCBI Taxonomy" id="102148"/>
    <lineage>
        <taxon>Bacteria</taxon>
        <taxon>Bacillati</taxon>
        <taxon>Bacillota</taxon>
        <taxon>Erysipelotrichia</taxon>
        <taxon>Erysipelotrichales</taxon>
        <taxon>Erysipelotrichaceae</taxon>
        <taxon>Solobacterium</taxon>
    </lineage>
</organism>
<keyword evidence="1" id="KW-0812">Transmembrane</keyword>
<evidence type="ECO:0008006" key="4">
    <source>
        <dbReference type="Google" id="ProtNLM"/>
    </source>
</evidence>
<dbReference type="AlphaFoldDB" id="A0A412PIA7"/>
<comment type="caution">
    <text evidence="2">The sequence shown here is derived from an EMBL/GenBank/DDBJ whole genome shotgun (WGS) entry which is preliminary data.</text>
</comment>